<dbReference type="InterPro" id="IPR000210">
    <property type="entry name" value="BTB/POZ_dom"/>
</dbReference>
<feature type="domain" description="BTB" evidence="4">
    <location>
        <begin position="863"/>
        <end position="929"/>
    </location>
</feature>
<feature type="repeat" description="ANK" evidence="3">
    <location>
        <begin position="489"/>
        <end position="521"/>
    </location>
</feature>
<dbReference type="Pfam" id="PF00023">
    <property type="entry name" value="Ank"/>
    <property type="match status" value="1"/>
</dbReference>
<keyword evidence="6" id="KW-1185">Reference proteome</keyword>
<feature type="repeat" description="ANK" evidence="3">
    <location>
        <begin position="37"/>
        <end position="70"/>
    </location>
</feature>
<name>A0A9Q0R855_ANAIG</name>
<feature type="repeat" description="ANK" evidence="3">
    <location>
        <begin position="326"/>
        <end position="358"/>
    </location>
</feature>
<feature type="repeat" description="ANK" evidence="3">
    <location>
        <begin position="457"/>
        <end position="490"/>
    </location>
</feature>
<protein>
    <submittedName>
        <fullName evidence="5">Transient receptor potential cation channel subfamily a member 1</fullName>
    </submittedName>
</protein>
<feature type="repeat" description="ANK" evidence="3">
    <location>
        <begin position="198"/>
        <end position="230"/>
    </location>
</feature>
<dbReference type="InterPro" id="IPR036770">
    <property type="entry name" value="Ankyrin_rpt-contain_sf"/>
</dbReference>
<dbReference type="AlphaFoldDB" id="A0A9Q0R855"/>
<dbReference type="CDD" id="cd18186">
    <property type="entry name" value="BTB_POZ_ZBTB_KLHL-like"/>
    <property type="match status" value="1"/>
</dbReference>
<dbReference type="SMART" id="SM00248">
    <property type="entry name" value="ANK"/>
    <property type="match status" value="21"/>
</dbReference>
<comment type="caution">
    <text evidence="5">The sequence shown here is derived from an EMBL/GenBank/DDBJ whole genome shotgun (WGS) entry which is preliminary data.</text>
</comment>
<dbReference type="Gene3D" id="1.25.40.20">
    <property type="entry name" value="Ankyrin repeat-containing domain"/>
    <property type="match status" value="6"/>
</dbReference>
<dbReference type="PRINTS" id="PR01415">
    <property type="entry name" value="ANKYRIN"/>
</dbReference>
<gene>
    <name evidence="5" type="ORF">M0811_11383</name>
</gene>
<keyword evidence="1" id="KW-0677">Repeat</keyword>
<feature type="repeat" description="ANK" evidence="3">
    <location>
        <begin position="552"/>
        <end position="585"/>
    </location>
</feature>
<dbReference type="Pfam" id="PF00651">
    <property type="entry name" value="BTB"/>
    <property type="match status" value="1"/>
</dbReference>
<feature type="repeat" description="ANK" evidence="3">
    <location>
        <begin position="649"/>
        <end position="681"/>
    </location>
</feature>
<feature type="repeat" description="ANK" evidence="3">
    <location>
        <begin position="423"/>
        <end position="455"/>
    </location>
</feature>
<feature type="repeat" description="ANK" evidence="3">
    <location>
        <begin position="584"/>
        <end position="618"/>
    </location>
</feature>
<evidence type="ECO:0000256" key="1">
    <source>
        <dbReference type="ARBA" id="ARBA00022737"/>
    </source>
</evidence>
<dbReference type="InterPro" id="IPR011333">
    <property type="entry name" value="SKP1/BTB/POZ_sf"/>
</dbReference>
<evidence type="ECO:0000313" key="6">
    <source>
        <dbReference type="Proteomes" id="UP001149090"/>
    </source>
</evidence>
<sequence length="1040" mass="120803">MNEIQEVKQLIKNNDIQGLKTKIENIDVNQFFPSKKHNWSWLHFACFKNSKPEVINLLIEKGADIKLKTNWTPLHFACKKCDSEIVDLLLKFGADIRAKTKWTPTHFACAFTKDPKVIQILSKNHAKRQSKNGRTPFHVACEFQQSIPVMKEILEYFMVPFINDNTFPLLLACQRNKNLEIIEVLLKSECIKTINWGNKMTPLHFACKQNNLELVRLLIKYQADPESETIWTPLRILIKYSNNLEIYKEIIDSGIQLKSSDDGYPLNFLHKACKFQSIEVIKFLIDSGSDINENFGKTPLHVACYEEKLELVKFLLEYGAKVNGNENFTPLCVACQKKNFEIIKLLVEHGAILKYENIENIQAPLHIACRNQDNIEVIKFLIDSGSDINAQDGKTPLHVACLQEKLELVKFLLEYGAKVNGNDNFTPLCAASQKKNFEIIKLLVEHGAILKYENIENIQTPLHIACRNQDNLKIIKFLVDSGSYINAKDGRTPLHVAFVSGFMETIQYLISSGANIDTLNQENAFHLASSLNPKLEMFQLLLDYKLDINKKSGFTPLHILCKNMKNIDCIKFLLEHGADPNVQCNRTPLHYICGIREPNKELISLLLKHGADPNILTQCNTLHFVCSQKDNPEIVQLLLDHKVDINKQDGITPLYMACSHENFDTLELLLKNGADPNLTDKITPLLVCMKKFTPFKIFKLLFDYGAEKPKKFEEVNIDTPDIKDGDQAVKNIYRSIGEHNLTKLYEFIDQYFSIISDLKEVLECLESFDIHISTIDSSIGFHKCWIFSRLEIYDINQIYEVFKSKTIHEVLVFRNFIYTGEIENEEIVKDFCEKLKKPDLIKKNKKKDIMEAMKRLYLDEKGKDFTIIVDEKPIKAHKFVLTTRSNLFKSMFISVQDSSDSVHDYSNKSYKTIEKLVEFFYTDEIKEMDSQFLTESEDAVIFYQLNDFSWLNFIRDSKKMDEVAVLSRFSYRYPYSYPYSYYGGYRRGRGNRPRYYTSTHKELQEILINSRRTRGRSYRYSPYRGRGYRGRRYRGRGYRY</sequence>
<dbReference type="PROSITE" id="PS50088">
    <property type="entry name" value="ANK_REPEAT"/>
    <property type="match status" value="13"/>
</dbReference>
<dbReference type="SUPFAM" id="SSF48403">
    <property type="entry name" value="Ankyrin repeat"/>
    <property type="match status" value="3"/>
</dbReference>
<feature type="repeat" description="ANK" evidence="3">
    <location>
        <begin position="69"/>
        <end position="101"/>
    </location>
</feature>
<dbReference type="OrthoDB" id="426293at2759"/>
<dbReference type="PANTHER" id="PTHR24126">
    <property type="entry name" value="ANKYRIN REPEAT, PH AND SEC7 DOMAIN CONTAINING PROTEIN SECG-RELATED"/>
    <property type="match status" value="1"/>
</dbReference>
<feature type="repeat" description="ANK" evidence="3">
    <location>
        <begin position="295"/>
        <end position="327"/>
    </location>
</feature>
<dbReference type="EMBL" id="JAPDFW010000100">
    <property type="protein sequence ID" value="KAJ5070018.1"/>
    <property type="molecule type" value="Genomic_DNA"/>
</dbReference>
<dbReference type="Proteomes" id="UP001149090">
    <property type="component" value="Unassembled WGS sequence"/>
</dbReference>
<evidence type="ECO:0000256" key="2">
    <source>
        <dbReference type="ARBA" id="ARBA00023043"/>
    </source>
</evidence>
<dbReference type="SUPFAM" id="SSF54695">
    <property type="entry name" value="POZ domain"/>
    <property type="match status" value="1"/>
</dbReference>
<dbReference type="PROSITE" id="PS50297">
    <property type="entry name" value="ANK_REP_REGION"/>
    <property type="match status" value="12"/>
</dbReference>
<keyword evidence="5" id="KW-0675">Receptor</keyword>
<proteinExistence type="predicted"/>
<keyword evidence="2 3" id="KW-0040">ANK repeat</keyword>
<reference evidence="5" key="1">
    <citation type="submission" date="2022-10" db="EMBL/GenBank/DDBJ databases">
        <title>Novel sulphate-reducing endosymbionts in the free-living metamonad Anaeramoeba.</title>
        <authorList>
            <person name="Jerlstrom-Hultqvist J."/>
            <person name="Cepicka I."/>
            <person name="Gallot-Lavallee L."/>
            <person name="Salas-Leiva D."/>
            <person name="Curtis B.A."/>
            <person name="Zahonova K."/>
            <person name="Pipaliya S."/>
            <person name="Dacks J."/>
            <person name="Roger A.J."/>
        </authorList>
    </citation>
    <scope>NUCLEOTIDE SEQUENCE</scope>
    <source>
        <strain evidence="5">BMAN</strain>
    </source>
</reference>
<dbReference type="Pfam" id="PF12796">
    <property type="entry name" value="Ank_2"/>
    <property type="match status" value="7"/>
</dbReference>
<dbReference type="InterPro" id="IPR002110">
    <property type="entry name" value="Ankyrin_rpt"/>
</dbReference>
<evidence type="ECO:0000313" key="5">
    <source>
        <dbReference type="EMBL" id="KAJ5070018.1"/>
    </source>
</evidence>
<dbReference type="SMART" id="SM00225">
    <property type="entry name" value="BTB"/>
    <property type="match status" value="1"/>
</dbReference>
<accession>A0A9Q0R855</accession>
<evidence type="ECO:0000256" key="3">
    <source>
        <dbReference type="PROSITE-ProRule" id="PRU00023"/>
    </source>
</evidence>
<feature type="repeat" description="ANK" evidence="3">
    <location>
        <begin position="360"/>
        <end position="393"/>
    </location>
</feature>
<dbReference type="PROSITE" id="PS50097">
    <property type="entry name" value="BTB"/>
    <property type="match status" value="1"/>
</dbReference>
<dbReference type="Gene3D" id="3.30.710.10">
    <property type="entry name" value="Potassium Channel Kv1.1, Chain A"/>
    <property type="match status" value="1"/>
</dbReference>
<organism evidence="5 6">
    <name type="scientific">Anaeramoeba ignava</name>
    <name type="common">Anaerobic marine amoeba</name>
    <dbReference type="NCBI Taxonomy" id="1746090"/>
    <lineage>
        <taxon>Eukaryota</taxon>
        <taxon>Metamonada</taxon>
        <taxon>Anaeramoebidae</taxon>
        <taxon>Anaeramoeba</taxon>
    </lineage>
</organism>
<evidence type="ECO:0000259" key="4">
    <source>
        <dbReference type="PROSITE" id="PS50097"/>
    </source>
</evidence>
<feature type="repeat" description="ANK" evidence="3">
    <location>
        <begin position="392"/>
        <end position="424"/>
    </location>
</feature>